<keyword evidence="1" id="KW-0378">Hydrolase</keyword>
<dbReference type="InterPro" id="IPR001932">
    <property type="entry name" value="PPM-type_phosphatase-like_dom"/>
</dbReference>
<dbReference type="InterPro" id="IPR036457">
    <property type="entry name" value="PPM-type-like_dom_sf"/>
</dbReference>
<protein>
    <submittedName>
        <fullName evidence="3">Serine phosphatase RsbU, regulator of sigma subunit</fullName>
    </submittedName>
</protein>
<evidence type="ECO:0000313" key="3">
    <source>
        <dbReference type="EMBL" id="CAA9348011.1"/>
    </source>
</evidence>
<dbReference type="InterPro" id="IPR029016">
    <property type="entry name" value="GAF-like_dom_sf"/>
</dbReference>
<name>A0A6J4M256_9ACTN</name>
<dbReference type="AlphaFoldDB" id="A0A6J4M256"/>
<dbReference type="Pfam" id="PF07228">
    <property type="entry name" value="SpoIIE"/>
    <property type="match status" value="1"/>
</dbReference>
<dbReference type="EMBL" id="CADCUB010000132">
    <property type="protein sequence ID" value="CAA9348011.1"/>
    <property type="molecule type" value="Genomic_DNA"/>
</dbReference>
<feature type="domain" description="PPM-type phosphatase" evidence="2">
    <location>
        <begin position="200"/>
        <end position="411"/>
    </location>
</feature>
<gene>
    <name evidence="3" type="ORF">AVDCRST_MAG07-2809</name>
</gene>
<dbReference type="GO" id="GO:0016791">
    <property type="term" value="F:phosphatase activity"/>
    <property type="evidence" value="ECO:0007669"/>
    <property type="project" value="TreeGrafter"/>
</dbReference>
<dbReference type="SUPFAM" id="SSF81606">
    <property type="entry name" value="PP2C-like"/>
    <property type="match status" value="1"/>
</dbReference>
<dbReference type="SMART" id="SM00331">
    <property type="entry name" value="PP2C_SIG"/>
    <property type="match status" value="1"/>
</dbReference>
<dbReference type="PANTHER" id="PTHR43156:SF2">
    <property type="entry name" value="STAGE II SPORULATION PROTEIN E"/>
    <property type="match status" value="1"/>
</dbReference>
<dbReference type="Gene3D" id="3.60.40.10">
    <property type="entry name" value="PPM-type phosphatase domain"/>
    <property type="match status" value="1"/>
</dbReference>
<proteinExistence type="predicted"/>
<dbReference type="SUPFAM" id="SSF55781">
    <property type="entry name" value="GAF domain-like"/>
    <property type="match status" value="1"/>
</dbReference>
<sequence length="413" mass="43217">MAADPLVRALHALTSASAVPEALDRLAAVLVPELGDWCVADVLEPPDLVTRVAARGPDGPLSLPRAAGPVGARRSSAAARGVLQRLVEVPGRMMRLTPDDLQRMTSSSEPRTRGQGELALALGTVDLLVLGLASHDALLAVLAVGRTGRPFSAPEVAELVDVAAVAALAVDTLRLRGVQRRVSTALQQSLLPALPLVGGATLTARFVPAGSGLAVGGDWYDVFVLPSGALALVIGDATGHDVQAAARMAELRSLLRALAVDRRGLPAQVLERLDRVLAQLAPELSGTCLYAQLSGGSGRRTLRWSSAGHLPPLLLRQGVARTLETTPDLMLGVRAGSRRCDHVQVLQPGDLLLLHTDGLVEQRRTGLDARLQDLRHLVEAVGGDDPELLADRLVGELASGEDDVALLLLQVGA</sequence>
<dbReference type="InterPro" id="IPR052016">
    <property type="entry name" value="Bact_Sigma-Reg"/>
</dbReference>
<evidence type="ECO:0000256" key="1">
    <source>
        <dbReference type="ARBA" id="ARBA00022801"/>
    </source>
</evidence>
<reference evidence="3" key="1">
    <citation type="submission" date="2020-02" db="EMBL/GenBank/DDBJ databases">
        <authorList>
            <person name="Meier V. D."/>
        </authorList>
    </citation>
    <scope>NUCLEOTIDE SEQUENCE</scope>
    <source>
        <strain evidence="3">AVDCRST_MAG07</strain>
    </source>
</reference>
<evidence type="ECO:0000259" key="2">
    <source>
        <dbReference type="SMART" id="SM00331"/>
    </source>
</evidence>
<organism evidence="3">
    <name type="scientific">uncultured Frankineae bacterium</name>
    <dbReference type="NCBI Taxonomy" id="437475"/>
    <lineage>
        <taxon>Bacteria</taxon>
        <taxon>Bacillati</taxon>
        <taxon>Actinomycetota</taxon>
        <taxon>Actinomycetes</taxon>
        <taxon>Frankiales</taxon>
        <taxon>environmental samples</taxon>
    </lineage>
</organism>
<accession>A0A6J4M256</accession>
<dbReference type="PANTHER" id="PTHR43156">
    <property type="entry name" value="STAGE II SPORULATION PROTEIN E-RELATED"/>
    <property type="match status" value="1"/>
</dbReference>
<dbReference type="Gene3D" id="3.30.450.40">
    <property type="match status" value="1"/>
</dbReference>